<evidence type="ECO:0000313" key="4">
    <source>
        <dbReference type="Proteomes" id="UP000504610"/>
    </source>
</evidence>
<reference evidence="4" key="1">
    <citation type="journal article" date="2019" name="Database">
        <title>The radish genome database (RadishGD): an integrated information resource for radish genomics.</title>
        <authorList>
            <person name="Yu H.J."/>
            <person name="Baek S."/>
            <person name="Lee Y.J."/>
            <person name="Cho A."/>
            <person name="Mun J.H."/>
        </authorList>
    </citation>
    <scope>NUCLEOTIDE SEQUENCE [LARGE SCALE GENOMIC DNA]</scope>
    <source>
        <strain evidence="4">cv. WK10039</strain>
    </source>
</reference>
<dbReference type="Pfam" id="PF14392">
    <property type="entry name" value="zf-CCHC_4"/>
    <property type="match status" value="1"/>
</dbReference>
<feature type="region of interest" description="Disordered" evidence="1">
    <location>
        <begin position="1"/>
        <end position="28"/>
    </location>
</feature>
<keyword evidence="4" id="KW-1185">Reference proteome</keyword>
<gene>
    <name evidence="5" type="primary">LOC108815524</name>
</gene>
<dbReference type="Proteomes" id="UP000504610">
    <property type="component" value="Chromosome 7"/>
</dbReference>
<protein>
    <submittedName>
        <fullName evidence="5">Uncharacterized protein LOC108815524</fullName>
    </submittedName>
</protein>
<feature type="domain" description="DUF4283" evidence="2">
    <location>
        <begin position="38"/>
        <end position="117"/>
    </location>
</feature>
<feature type="compositionally biased region" description="Basic and acidic residues" evidence="1">
    <location>
        <begin position="1"/>
        <end position="13"/>
    </location>
</feature>
<dbReference type="RefSeq" id="XP_018443603.1">
    <property type="nucleotide sequence ID" value="XM_018588101.1"/>
</dbReference>
<evidence type="ECO:0000256" key="1">
    <source>
        <dbReference type="SAM" id="MobiDB-lite"/>
    </source>
</evidence>
<dbReference type="InterPro" id="IPR040256">
    <property type="entry name" value="At4g02000-like"/>
</dbReference>
<dbReference type="PANTHER" id="PTHR31286">
    <property type="entry name" value="GLYCINE-RICH CELL WALL STRUCTURAL PROTEIN 1.8-LIKE"/>
    <property type="match status" value="1"/>
</dbReference>
<feature type="compositionally biased region" description="Low complexity" evidence="1">
    <location>
        <begin position="347"/>
        <end position="359"/>
    </location>
</feature>
<feature type="domain" description="Zinc knuckle CX2CX4HX4C" evidence="3">
    <location>
        <begin position="173"/>
        <end position="216"/>
    </location>
</feature>
<accession>A0A6J0K7R9</accession>
<feature type="compositionally biased region" description="Basic residues" evidence="1">
    <location>
        <begin position="499"/>
        <end position="514"/>
    </location>
</feature>
<dbReference type="OrthoDB" id="1701901at2759"/>
<feature type="compositionally biased region" description="Pro residues" evidence="1">
    <location>
        <begin position="16"/>
        <end position="27"/>
    </location>
</feature>
<dbReference type="InterPro" id="IPR025558">
    <property type="entry name" value="DUF4283"/>
</dbReference>
<proteinExistence type="predicted"/>
<feature type="compositionally biased region" description="Basic and acidic residues" evidence="1">
    <location>
        <begin position="308"/>
        <end position="320"/>
    </location>
</feature>
<feature type="region of interest" description="Disordered" evidence="1">
    <location>
        <begin position="472"/>
        <end position="568"/>
    </location>
</feature>
<feature type="compositionally biased region" description="Basic and acidic residues" evidence="1">
    <location>
        <begin position="241"/>
        <end position="252"/>
    </location>
</feature>
<dbReference type="InterPro" id="IPR025836">
    <property type="entry name" value="Zn_knuckle_CX2CX4HX4C"/>
</dbReference>
<reference evidence="5" key="2">
    <citation type="submission" date="2025-08" db="UniProtKB">
        <authorList>
            <consortium name="RefSeq"/>
        </authorList>
    </citation>
    <scope>IDENTIFICATION</scope>
    <source>
        <tissue evidence="5">Leaf</tissue>
    </source>
</reference>
<dbReference type="Pfam" id="PF14111">
    <property type="entry name" value="DUF4283"/>
    <property type="match status" value="1"/>
</dbReference>
<evidence type="ECO:0000259" key="3">
    <source>
        <dbReference type="Pfam" id="PF14392"/>
    </source>
</evidence>
<dbReference type="AlphaFoldDB" id="A0A6J0K7R9"/>
<dbReference type="KEGG" id="rsz:108815524"/>
<organism evidence="4 5">
    <name type="scientific">Raphanus sativus</name>
    <name type="common">Radish</name>
    <name type="synonym">Raphanus raphanistrum var. sativus</name>
    <dbReference type="NCBI Taxonomy" id="3726"/>
    <lineage>
        <taxon>Eukaryota</taxon>
        <taxon>Viridiplantae</taxon>
        <taxon>Streptophyta</taxon>
        <taxon>Embryophyta</taxon>
        <taxon>Tracheophyta</taxon>
        <taxon>Spermatophyta</taxon>
        <taxon>Magnoliopsida</taxon>
        <taxon>eudicotyledons</taxon>
        <taxon>Gunneridae</taxon>
        <taxon>Pentapetalae</taxon>
        <taxon>rosids</taxon>
        <taxon>malvids</taxon>
        <taxon>Brassicales</taxon>
        <taxon>Brassicaceae</taxon>
        <taxon>Brassiceae</taxon>
        <taxon>Raphanus</taxon>
    </lineage>
</organism>
<feature type="compositionally biased region" description="Low complexity" evidence="1">
    <location>
        <begin position="546"/>
        <end position="555"/>
    </location>
</feature>
<name>A0A6J0K7R9_RAPSA</name>
<dbReference type="GeneID" id="108815524"/>
<evidence type="ECO:0000313" key="5">
    <source>
        <dbReference type="RefSeq" id="XP_018443603.1"/>
    </source>
</evidence>
<feature type="region of interest" description="Disordered" evidence="1">
    <location>
        <begin position="239"/>
        <end position="413"/>
    </location>
</feature>
<feature type="compositionally biased region" description="Basic and acidic residues" evidence="1">
    <location>
        <begin position="265"/>
        <end position="289"/>
    </location>
</feature>
<sequence length="568" mass="63953">MTRRLSRSDKEKWAAAPPPPPRRPPLRIPASDNTALIATNKLTLVGRVTNPLLQNTRAVVNFLPQVWGLEGRVEGRDLGSKKFQIRFQSENDMEVVFNKGPYHYKKWMLLLQKWEPVVSESFPDKISFWIRIHGIPLHFCNEATIDTISDSLSLQTGKVVEEAKVRVEFNGLQPLEMSTEIQLPSDDIITVEFEYLKMEKHCFTCFSLFHEDESCPVKPPNTPPIKERKLGITQRLALQRIEADKRRHEERRGYRRPAYSQQPFENRREDLRPRIPHFSDNRDSRRAPFEVDALGYKKPYHRSSQRSPSEESRHSSRNESRILSSGVKVQNQDVPIDPLSNPHGASRSRSLSSHTPSPRNLRERMDFPLEANGSGGSSRAHSSERRSALARIGSSSRELIQPPRGPTSFDSNRLQEVEIVYDDRDEQDHISPFQARFPEIGQNSRVPASLRLGGSSEVIVFGSVNEVASPSAHVDGAKTKGKGKATKTAKVGKGPNPTTKKRGVARSPLHRVNLKKSNVALSMNPPKKKLCIEKDPSLPCDKAGPSTTSRLSSRTRGADFRSPPPPLP</sequence>
<dbReference type="PANTHER" id="PTHR31286:SF163">
    <property type="entry name" value="ZINC KNUCKLE CX2CX4HX4C DOMAIN-CONTAINING PROTEIN"/>
    <property type="match status" value="1"/>
</dbReference>
<evidence type="ECO:0000259" key="2">
    <source>
        <dbReference type="Pfam" id="PF14111"/>
    </source>
</evidence>